<dbReference type="KEGG" id="amt:Amet_2435"/>
<dbReference type="RefSeq" id="WP_012063564.1">
    <property type="nucleotide sequence ID" value="NC_009633.1"/>
</dbReference>
<dbReference type="AlphaFoldDB" id="A6TQX1"/>
<dbReference type="EMBL" id="CP000724">
    <property type="protein sequence ID" value="ABR48589.1"/>
    <property type="molecule type" value="Genomic_DNA"/>
</dbReference>
<dbReference type="STRING" id="293826.Amet_2435"/>
<dbReference type="HOGENOM" id="CLU_2949988_0_0_9"/>
<dbReference type="Proteomes" id="UP000001572">
    <property type="component" value="Chromosome"/>
</dbReference>
<gene>
    <name evidence="1" type="ordered locus">Amet_2435</name>
</gene>
<organism evidence="1 2">
    <name type="scientific">Alkaliphilus metalliredigens (strain QYMF)</name>
    <dbReference type="NCBI Taxonomy" id="293826"/>
    <lineage>
        <taxon>Bacteria</taxon>
        <taxon>Bacillati</taxon>
        <taxon>Bacillota</taxon>
        <taxon>Clostridia</taxon>
        <taxon>Peptostreptococcales</taxon>
        <taxon>Natronincolaceae</taxon>
        <taxon>Alkaliphilus</taxon>
    </lineage>
</organism>
<accession>A6TQX1</accession>
<reference evidence="2" key="1">
    <citation type="journal article" date="2016" name="Genome Announc.">
        <title>Complete genome sequence of Alkaliphilus metalliredigens strain QYMF, an alkaliphilic and metal-reducing bacterium isolated from borax-contaminated leachate ponds.</title>
        <authorList>
            <person name="Hwang C."/>
            <person name="Copeland A."/>
            <person name="Lucas S."/>
            <person name="Lapidus A."/>
            <person name="Barry K."/>
            <person name="Detter J.C."/>
            <person name="Glavina Del Rio T."/>
            <person name="Hammon N."/>
            <person name="Israni S."/>
            <person name="Dalin E."/>
            <person name="Tice H."/>
            <person name="Pitluck S."/>
            <person name="Chertkov O."/>
            <person name="Brettin T."/>
            <person name="Bruce D."/>
            <person name="Han C."/>
            <person name="Schmutz J."/>
            <person name="Larimer F."/>
            <person name="Land M.L."/>
            <person name="Hauser L."/>
            <person name="Kyrpides N."/>
            <person name="Mikhailova N."/>
            <person name="Ye Q."/>
            <person name="Zhou J."/>
            <person name="Richardson P."/>
            <person name="Fields M.W."/>
        </authorList>
    </citation>
    <scope>NUCLEOTIDE SEQUENCE [LARGE SCALE GENOMIC DNA]</scope>
    <source>
        <strain evidence="2">QYMF</strain>
    </source>
</reference>
<name>A6TQX1_ALKMQ</name>
<evidence type="ECO:0000313" key="2">
    <source>
        <dbReference type="Proteomes" id="UP000001572"/>
    </source>
</evidence>
<sequence>MSKPIIEKIGNKIIVRKSQEPDPQQLMGQMLVSQSLKIEDLEDKLDLMGQMLVELSLKE</sequence>
<proteinExistence type="predicted"/>
<evidence type="ECO:0000313" key="1">
    <source>
        <dbReference type="EMBL" id="ABR48589.1"/>
    </source>
</evidence>
<protein>
    <submittedName>
        <fullName evidence="1">Uncharacterized protein</fullName>
    </submittedName>
</protein>
<keyword evidence="2" id="KW-1185">Reference proteome</keyword>